<accession>A0A074TIW8</accession>
<dbReference type="AlphaFoldDB" id="A0A074TIW8"/>
<dbReference type="SMART" id="SM01230">
    <property type="entry name" value="Gln-synt_C"/>
    <property type="match status" value="1"/>
</dbReference>
<dbReference type="GO" id="GO:0006598">
    <property type="term" value="P:polyamine catabolic process"/>
    <property type="evidence" value="ECO:0007669"/>
    <property type="project" value="TreeGrafter"/>
</dbReference>
<comment type="similarity">
    <text evidence="3 4">Belongs to the glutamine synthetase family.</text>
</comment>
<evidence type="ECO:0000256" key="5">
    <source>
        <dbReference type="SAM" id="MobiDB-lite"/>
    </source>
</evidence>
<dbReference type="InterPro" id="IPR036651">
    <property type="entry name" value="Gln_synt_N_sf"/>
</dbReference>
<evidence type="ECO:0000259" key="6">
    <source>
        <dbReference type="PROSITE" id="PS51987"/>
    </source>
</evidence>
<dbReference type="Proteomes" id="UP000027725">
    <property type="component" value="Unassembled WGS sequence"/>
</dbReference>
<dbReference type="InterPro" id="IPR008146">
    <property type="entry name" value="Gln_synth_cat_dom"/>
</dbReference>
<gene>
    <name evidence="7" type="ORF">DL1_07700</name>
</gene>
<dbReference type="InterPro" id="IPR014746">
    <property type="entry name" value="Gln_synth/guanido_kin_cat_dom"/>
</dbReference>
<organism evidence="7 8">
    <name type="scientific">Thioclava dalianensis</name>
    <dbReference type="NCBI Taxonomy" id="1185766"/>
    <lineage>
        <taxon>Bacteria</taxon>
        <taxon>Pseudomonadati</taxon>
        <taxon>Pseudomonadota</taxon>
        <taxon>Alphaproteobacteria</taxon>
        <taxon>Rhodobacterales</taxon>
        <taxon>Paracoccaceae</taxon>
        <taxon>Thioclava</taxon>
    </lineage>
</organism>
<evidence type="ECO:0000256" key="2">
    <source>
        <dbReference type="ARBA" id="ARBA00022598"/>
    </source>
</evidence>
<keyword evidence="8" id="KW-1185">Reference proteome</keyword>
<feature type="region of interest" description="Disordered" evidence="5">
    <location>
        <begin position="146"/>
        <end position="165"/>
    </location>
</feature>
<dbReference type="Gene3D" id="3.30.590.10">
    <property type="entry name" value="Glutamine synthetase/guanido kinase, catalytic domain"/>
    <property type="match status" value="1"/>
</dbReference>
<evidence type="ECO:0000313" key="7">
    <source>
        <dbReference type="EMBL" id="KEP68958.1"/>
    </source>
</evidence>
<dbReference type="GO" id="GO:0004356">
    <property type="term" value="F:glutamine synthetase activity"/>
    <property type="evidence" value="ECO:0007669"/>
    <property type="project" value="InterPro"/>
</dbReference>
<dbReference type="Pfam" id="PF00120">
    <property type="entry name" value="Gln-synt_C"/>
    <property type="match status" value="1"/>
</dbReference>
<comment type="cofactor">
    <cofactor evidence="1">
        <name>Mg(2+)</name>
        <dbReference type="ChEBI" id="CHEBI:18420"/>
    </cofactor>
</comment>
<dbReference type="PANTHER" id="PTHR43785">
    <property type="entry name" value="GAMMA-GLUTAMYLPUTRESCINE SYNTHETASE"/>
    <property type="match status" value="1"/>
</dbReference>
<evidence type="ECO:0000256" key="4">
    <source>
        <dbReference type="RuleBase" id="RU000384"/>
    </source>
</evidence>
<dbReference type="SUPFAM" id="SSF54368">
    <property type="entry name" value="Glutamine synthetase, N-terminal domain"/>
    <property type="match status" value="1"/>
</dbReference>
<sequence>MQEHDPETWLRNNPEVKTAITAICDLNGMMRGKRIPIDQIDKVLGGGVRMPLSAIGVDVWGEDIEGSDLVFHTGDADGLCDYTGRGILPMSWANHPTVMVPMWLSWEGGAPFLGDPRRALELVTNRYKALGLTPVVATELEFYLVDPDTDRPEPPKSPVSGKQLDSDDVYSIDELQHFDDFLSDVFDACREQGIPADSVISENGAGQFEINMMHVADPLRAADDAVLFKRTVRGIARKHGMAATFMAKPYGNLSGNGFHVHFSLIDSEGRNVFDDGTDAGTDVLRHAVAGLLQTMAENTLTFAPHENSYRRLAPGAHAPSAIAWGYENRTVAVRVPGGNPSARRIEHRVAGADANPYLVLTSILGGALLGIENQWEPVAPVKGNAYNQDLPRLPLDWASAIEAYRLGPNVRKIYDPQLQRMLIDCKKQELSVFKRHVTDFEFHTYLETV</sequence>
<comment type="caution">
    <text evidence="7">The sequence shown here is derived from an EMBL/GenBank/DDBJ whole genome shotgun (WGS) entry which is preliminary data.</text>
</comment>
<dbReference type="SUPFAM" id="SSF55931">
    <property type="entry name" value="Glutamine synthetase/guanido kinase"/>
    <property type="match status" value="1"/>
</dbReference>
<dbReference type="PANTHER" id="PTHR43785:SF12">
    <property type="entry name" value="TYPE-1 GLUTAMINE SYNTHETASE 2"/>
    <property type="match status" value="1"/>
</dbReference>
<dbReference type="EMBL" id="JHEH01000020">
    <property type="protein sequence ID" value="KEP68958.1"/>
    <property type="molecule type" value="Genomic_DNA"/>
</dbReference>
<dbReference type="eggNOG" id="COG0174">
    <property type="taxonomic scope" value="Bacteria"/>
</dbReference>
<feature type="domain" description="GS catalytic" evidence="6">
    <location>
        <begin position="116"/>
        <end position="449"/>
    </location>
</feature>
<protein>
    <submittedName>
        <fullName evidence="7">Glutamine synthetase</fullName>
    </submittedName>
</protein>
<dbReference type="PROSITE" id="PS51987">
    <property type="entry name" value="GS_CATALYTIC"/>
    <property type="match status" value="1"/>
</dbReference>
<evidence type="ECO:0000256" key="3">
    <source>
        <dbReference type="PROSITE-ProRule" id="PRU01331"/>
    </source>
</evidence>
<dbReference type="STRING" id="1185766.SAMN05216224_11139"/>
<keyword evidence="2" id="KW-0436">Ligase</keyword>
<dbReference type="RefSeq" id="WP_038067695.1">
    <property type="nucleotide sequence ID" value="NZ_FOVB01000011.1"/>
</dbReference>
<reference evidence="7 8" key="1">
    <citation type="submission" date="2014-03" db="EMBL/GenBank/DDBJ databases">
        <title>The draft genome sequence of Thioclava dalianensis DLFJ1-1.</title>
        <authorList>
            <person name="Lai Q."/>
            <person name="Shao Z."/>
        </authorList>
    </citation>
    <scope>NUCLEOTIDE SEQUENCE [LARGE SCALE GENOMIC DNA]</scope>
    <source>
        <strain evidence="7 8">DLFJ1-1</strain>
    </source>
</reference>
<dbReference type="OrthoDB" id="9807095at2"/>
<evidence type="ECO:0000313" key="8">
    <source>
        <dbReference type="Proteomes" id="UP000027725"/>
    </source>
</evidence>
<evidence type="ECO:0000256" key="1">
    <source>
        <dbReference type="ARBA" id="ARBA00001946"/>
    </source>
</evidence>
<name>A0A074TIW8_9RHOB</name>
<dbReference type="GO" id="GO:0006542">
    <property type="term" value="P:glutamine biosynthetic process"/>
    <property type="evidence" value="ECO:0007669"/>
    <property type="project" value="InterPro"/>
</dbReference>
<proteinExistence type="inferred from homology"/>